<evidence type="ECO:0000313" key="4">
    <source>
        <dbReference type="EMBL" id="PRY48406.1"/>
    </source>
</evidence>
<accession>A0A2T0TRU0</accession>
<dbReference type="CDD" id="cd05233">
    <property type="entry name" value="SDR_c"/>
    <property type="match status" value="1"/>
</dbReference>
<dbReference type="GO" id="GO:0016491">
    <property type="term" value="F:oxidoreductase activity"/>
    <property type="evidence" value="ECO:0007669"/>
    <property type="project" value="UniProtKB-KW"/>
</dbReference>
<keyword evidence="5" id="KW-1185">Reference proteome</keyword>
<evidence type="ECO:0000256" key="2">
    <source>
        <dbReference type="ARBA" id="ARBA00023002"/>
    </source>
</evidence>
<dbReference type="InterPro" id="IPR036291">
    <property type="entry name" value="NAD(P)-bd_dom_sf"/>
</dbReference>
<dbReference type="AlphaFoldDB" id="A0A2T0TRU0"/>
<dbReference type="Gene3D" id="3.40.50.720">
    <property type="entry name" value="NAD(P)-binding Rossmann-like Domain"/>
    <property type="match status" value="1"/>
</dbReference>
<organism evidence="4 5">
    <name type="scientific">Geodermatophilus tzadiensis</name>
    <dbReference type="NCBI Taxonomy" id="1137988"/>
    <lineage>
        <taxon>Bacteria</taxon>
        <taxon>Bacillati</taxon>
        <taxon>Actinomycetota</taxon>
        <taxon>Actinomycetes</taxon>
        <taxon>Geodermatophilales</taxon>
        <taxon>Geodermatophilaceae</taxon>
        <taxon>Geodermatophilus</taxon>
    </lineage>
</organism>
<dbReference type="FunFam" id="3.40.50.720:FF:000084">
    <property type="entry name" value="Short-chain dehydrogenase reductase"/>
    <property type="match status" value="1"/>
</dbReference>
<sequence>MTGPLLGQAASCCGVRGLATARPPGPGVSAAGPVSVVGGPVAHHDGPVDDLAPPAAAPRTAVVTGAGTGLGRAITRALLADGWAVALLGRRREALEETARDAAHALVLPADVADEQQVDAAFAAVRDAWGRLDLLVNNAGTFGPSGGVDEVDVADWRATVEVNVTGVFLCARAAVRLMKAQDPPGGRIVNNGSISAHVPRPGSVAYTATKHAVTGLTKAIALDGRAHRIACGQVDVGNAATEMTSGIATGARQADGSVRPEPTFDPAHVADAVVQMARLPLEVSVPFTTMLATGMPYLGRG</sequence>
<dbReference type="InterPro" id="IPR002347">
    <property type="entry name" value="SDR_fam"/>
</dbReference>
<proteinExistence type="inferred from homology"/>
<name>A0A2T0TRU0_9ACTN</name>
<comment type="caution">
    <text evidence="4">The sequence shown here is derived from an EMBL/GenBank/DDBJ whole genome shotgun (WGS) entry which is preliminary data.</text>
</comment>
<dbReference type="Pfam" id="PF00106">
    <property type="entry name" value="adh_short"/>
    <property type="match status" value="1"/>
</dbReference>
<evidence type="ECO:0000313" key="5">
    <source>
        <dbReference type="Proteomes" id="UP000239210"/>
    </source>
</evidence>
<dbReference type="PROSITE" id="PS00061">
    <property type="entry name" value="ADH_SHORT"/>
    <property type="match status" value="1"/>
</dbReference>
<dbReference type="SUPFAM" id="SSF51735">
    <property type="entry name" value="NAD(P)-binding Rossmann-fold domains"/>
    <property type="match status" value="1"/>
</dbReference>
<evidence type="ECO:0000256" key="1">
    <source>
        <dbReference type="ARBA" id="ARBA00006484"/>
    </source>
</evidence>
<dbReference type="PRINTS" id="PR00080">
    <property type="entry name" value="SDRFAMILY"/>
</dbReference>
<dbReference type="InterPro" id="IPR020904">
    <property type="entry name" value="Sc_DH/Rdtase_CS"/>
</dbReference>
<dbReference type="Proteomes" id="UP000239210">
    <property type="component" value="Unassembled WGS sequence"/>
</dbReference>
<dbReference type="PRINTS" id="PR00081">
    <property type="entry name" value="GDHRDH"/>
</dbReference>
<dbReference type="PANTHER" id="PTHR43669">
    <property type="entry name" value="5-KETO-D-GLUCONATE 5-REDUCTASE"/>
    <property type="match status" value="1"/>
</dbReference>
<dbReference type="PANTHER" id="PTHR43669:SF12">
    <property type="entry name" value="BLR5618 PROTEIN"/>
    <property type="match status" value="1"/>
</dbReference>
<reference evidence="4 5" key="1">
    <citation type="submission" date="2018-03" db="EMBL/GenBank/DDBJ databases">
        <title>Genomic Encyclopedia of Archaeal and Bacterial Type Strains, Phase II (KMG-II): from individual species to whole genera.</title>
        <authorList>
            <person name="Goeker M."/>
        </authorList>
    </citation>
    <scope>NUCLEOTIDE SEQUENCE [LARGE SCALE GENOMIC DNA]</scope>
    <source>
        <strain evidence="4 5">DSM 45416</strain>
    </source>
</reference>
<keyword evidence="2" id="KW-0560">Oxidoreductase</keyword>
<comment type="similarity">
    <text evidence="1 3">Belongs to the short-chain dehydrogenases/reductases (SDR) family.</text>
</comment>
<dbReference type="EMBL" id="PVTG01000009">
    <property type="protein sequence ID" value="PRY48406.1"/>
    <property type="molecule type" value="Genomic_DNA"/>
</dbReference>
<protein>
    <submittedName>
        <fullName evidence="4">NADP-dependent 3-hydroxy acid dehydrogenase YdfG</fullName>
    </submittedName>
</protein>
<gene>
    <name evidence="4" type="ORF">LY71_10943</name>
</gene>
<evidence type="ECO:0000256" key="3">
    <source>
        <dbReference type="RuleBase" id="RU000363"/>
    </source>
</evidence>